<dbReference type="InterPro" id="IPR050182">
    <property type="entry name" value="Cytochrome_P450_fam2"/>
</dbReference>
<reference evidence="4" key="1">
    <citation type="submission" date="2022-03" db="EMBL/GenBank/DDBJ databases">
        <authorList>
            <person name="Martin C."/>
        </authorList>
    </citation>
    <scope>NUCLEOTIDE SEQUENCE</scope>
</reference>
<evidence type="ECO:0000313" key="4">
    <source>
        <dbReference type="EMBL" id="CAH1778968.1"/>
    </source>
</evidence>
<dbReference type="PRINTS" id="PR00385">
    <property type="entry name" value="P450"/>
</dbReference>
<dbReference type="InterPro" id="IPR001128">
    <property type="entry name" value="Cyt_P450"/>
</dbReference>
<dbReference type="GO" id="GO:0006082">
    <property type="term" value="P:organic acid metabolic process"/>
    <property type="evidence" value="ECO:0007669"/>
    <property type="project" value="TreeGrafter"/>
</dbReference>
<keyword evidence="2" id="KW-0479">Metal-binding</keyword>
<dbReference type="GO" id="GO:0006805">
    <property type="term" value="P:xenobiotic metabolic process"/>
    <property type="evidence" value="ECO:0007669"/>
    <property type="project" value="TreeGrafter"/>
</dbReference>
<dbReference type="PRINTS" id="PR00463">
    <property type="entry name" value="EP450I"/>
</dbReference>
<dbReference type="PANTHER" id="PTHR24300">
    <property type="entry name" value="CYTOCHROME P450 508A4-RELATED"/>
    <property type="match status" value="1"/>
</dbReference>
<name>A0A8J1UTK0_OWEFU</name>
<evidence type="ECO:0000313" key="5">
    <source>
        <dbReference type="Proteomes" id="UP000749559"/>
    </source>
</evidence>
<accession>A0A8J1UTK0</accession>
<comment type="similarity">
    <text evidence="1">Belongs to the cytochrome P450 family.</text>
</comment>
<dbReference type="Proteomes" id="UP000749559">
    <property type="component" value="Unassembled WGS sequence"/>
</dbReference>
<dbReference type="Pfam" id="PF00067">
    <property type="entry name" value="p450"/>
    <property type="match status" value="1"/>
</dbReference>
<dbReference type="AlphaFoldDB" id="A0A8J1UTK0"/>
<dbReference type="GO" id="GO:0005506">
    <property type="term" value="F:iron ion binding"/>
    <property type="evidence" value="ECO:0007669"/>
    <property type="project" value="InterPro"/>
</dbReference>
<dbReference type="InterPro" id="IPR002401">
    <property type="entry name" value="Cyt_P450_E_grp-I"/>
</dbReference>
<organism evidence="4 5">
    <name type="scientific">Owenia fusiformis</name>
    <name type="common">Polychaete worm</name>
    <dbReference type="NCBI Taxonomy" id="6347"/>
    <lineage>
        <taxon>Eukaryota</taxon>
        <taxon>Metazoa</taxon>
        <taxon>Spiralia</taxon>
        <taxon>Lophotrochozoa</taxon>
        <taxon>Annelida</taxon>
        <taxon>Polychaeta</taxon>
        <taxon>Sedentaria</taxon>
        <taxon>Canalipalpata</taxon>
        <taxon>Sabellida</taxon>
        <taxon>Oweniida</taxon>
        <taxon>Oweniidae</taxon>
        <taxon>Owenia</taxon>
    </lineage>
</organism>
<proteinExistence type="inferred from homology"/>
<dbReference type="PANTHER" id="PTHR24300:SF397">
    <property type="entry name" value="CYTOCHROME P450 2U1"/>
    <property type="match status" value="1"/>
</dbReference>
<keyword evidence="5" id="KW-1185">Reference proteome</keyword>
<dbReference type="Gene3D" id="1.10.630.10">
    <property type="entry name" value="Cytochrome P450"/>
    <property type="match status" value="1"/>
</dbReference>
<dbReference type="GO" id="GO:0008395">
    <property type="term" value="F:steroid hydroxylase activity"/>
    <property type="evidence" value="ECO:0007669"/>
    <property type="project" value="TreeGrafter"/>
</dbReference>
<dbReference type="EMBL" id="CAIIXF020000003">
    <property type="protein sequence ID" value="CAH1778968.1"/>
    <property type="molecule type" value="Genomic_DNA"/>
</dbReference>
<dbReference type="GO" id="GO:0005737">
    <property type="term" value="C:cytoplasm"/>
    <property type="evidence" value="ECO:0007669"/>
    <property type="project" value="TreeGrafter"/>
</dbReference>
<dbReference type="GO" id="GO:0016712">
    <property type="term" value="F:oxidoreductase activity, acting on paired donors, with incorporation or reduction of molecular oxygen, reduced flavin or flavoprotein as one donor, and incorporation of one atom of oxygen"/>
    <property type="evidence" value="ECO:0007669"/>
    <property type="project" value="TreeGrafter"/>
</dbReference>
<evidence type="ECO:0000256" key="3">
    <source>
        <dbReference type="ARBA" id="ARBA00023004"/>
    </source>
</evidence>
<gene>
    <name evidence="4" type="ORF">OFUS_LOCUS5822</name>
</gene>
<evidence type="ECO:0000256" key="1">
    <source>
        <dbReference type="ARBA" id="ARBA00010617"/>
    </source>
</evidence>
<dbReference type="SUPFAM" id="SSF48264">
    <property type="entry name" value="Cytochrome P450"/>
    <property type="match status" value="1"/>
</dbReference>
<sequence length="111" mass="12423">EQLLYNIGDLFQAGTDTTAGSIRWMLLCMLKYPEVQKKVRAEILSQIGSEKSPSMTDKLQLPYTEATILEVQRIYGLVVPLVLIHQTNQVTQLKGYTLPPNTLIGANLYAI</sequence>
<dbReference type="OrthoDB" id="6141508at2759"/>
<feature type="non-terminal residue" evidence="4">
    <location>
        <position position="111"/>
    </location>
</feature>
<dbReference type="GO" id="GO:0020037">
    <property type="term" value="F:heme binding"/>
    <property type="evidence" value="ECO:0007669"/>
    <property type="project" value="InterPro"/>
</dbReference>
<evidence type="ECO:0000256" key="2">
    <source>
        <dbReference type="ARBA" id="ARBA00022723"/>
    </source>
</evidence>
<keyword evidence="3" id="KW-0408">Iron</keyword>
<dbReference type="InterPro" id="IPR036396">
    <property type="entry name" value="Cyt_P450_sf"/>
</dbReference>
<protein>
    <submittedName>
        <fullName evidence="4">Uncharacterized protein</fullName>
    </submittedName>
</protein>
<comment type="caution">
    <text evidence="4">The sequence shown here is derived from an EMBL/GenBank/DDBJ whole genome shotgun (WGS) entry which is preliminary data.</text>
</comment>
<feature type="non-terminal residue" evidence="4">
    <location>
        <position position="1"/>
    </location>
</feature>